<reference evidence="3" key="1">
    <citation type="journal article" date="2016" name="Genome Announc.">
        <title>Draft Genome Sequences of Methanobrevibacter curvatus DSM11111, Methanobrevibacter cuticularis DSM11139, Methanobrevibacter filiformis DSM11501, and Methanobrevibacter oralis DSM7256.</title>
        <authorList>
            <person name="Poehlein A."/>
            <person name="Seedorf H."/>
        </authorList>
    </citation>
    <scope>NUCLEOTIDE SEQUENCE [LARGE SCALE GENOMIC DNA]</scope>
    <source>
        <strain evidence="3">DSM 7256 / JCM 30027 / ZR</strain>
    </source>
</reference>
<dbReference type="Proteomes" id="UP000077428">
    <property type="component" value="Unassembled WGS sequence"/>
</dbReference>
<dbReference type="Pfam" id="PF03205">
    <property type="entry name" value="MobB"/>
    <property type="match status" value="1"/>
</dbReference>
<comment type="caution">
    <text evidence="2">The sequence shown here is derived from an EMBL/GenBank/DDBJ whole genome shotgun (WGS) entry which is preliminary data.</text>
</comment>
<sequence>MKIVSIVGNKNSGKTSLTTKLIRELTKRGYNVASVKHSHHNIEMDKPNTDTWRHKQAGANLVVGIGSTTFFNVKEEYDLNRILYLLKHLGNFDFVIIEGFKKYNYPKIATSPEIVDEYTIKEVNPFEADYEMINELADLIEEKGHDIVDTLFLDNCGYNNGEEIAHEIRNGNIKTDELDDVHSYLSVNDKVIGLNRFVSDYIKQTLVGIINSLHTKEYGVDTVDKIEVLINDKEKIDSAIKKSDIIINGEKIEINEFVKSIVANSIIGIVKSLQTNEKAKNIQIDIENIENNDIYNANVSLIINDEIIKINAFVKGILKESIFGILKTLHIDDEIKDVKIDVEIE</sequence>
<dbReference type="Gene3D" id="3.40.50.300">
    <property type="entry name" value="P-loop containing nucleotide triphosphate hydrolases"/>
    <property type="match status" value="1"/>
</dbReference>
<accession>A0A166BX67</accession>
<dbReference type="GO" id="GO:0005525">
    <property type="term" value="F:GTP binding"/>
    <property type="evidence" value="ECO:0007669"/>
    <property type="project" value="InterPro"/>
</dbReference>
<dbReference type="NCBIfam" id="TIGR00176">
    <property type="entry name" value="mobB"/>
    <property type="match status" value="1"/>
</dbReference>
<proteinExistence type="predicted"/>
<organism evidence="2 3">
    <name type="scientific">Methanobrevibacter oralis</name>
    <dbReference type="NCBI Taxonomy" id="66851"/>
    <lineage>
        <taxon>Archaea</taxon>
        <taxon>Methanobacteriati</taxon>
        <taxon>Methanobacteriota</taxon>
        <taxon>Methanomada group</taxon>
        <taxon>Methanobacteria</taxon>
        <taxon>Methanobacteriales</taxon>
        <taxon>Methanobacteriaceae</taxon>
        <taxon>Methanobrevibacter</taxon>
    </lineage>
</organism>
<evidence type="ECO:0000313" key="2">
    <source>
        <dbReference type="EMBL" id="KZX13906.1"/>
    </source>
</evidence>
<evidence type="ECO:0000259" key="1">
    <source>
        <dbReference type="Pfam" id="PF03205"/>
    </source>
</evidence>
<dbReference type="PANTHER" id="PTHR40072:SF1">
    <property type="entry name" value="MOLYBDOPTERIN-GUANINE DINUCLEOTIDE BIOSYNTHESIS ADAPTER PROTEIN"/>
    <property type="match status" value="1"/>
</dbReference>
<dbReference type="PATRIC" id="fig|66851.6.peg.284"/>
<dbReference type="RefSeq" id="WP_042693651.1">
    <property type="nucleotide sequence ID" value="NZ_CABMAB010000024.1"/>
</dbReference>
<keyword evidence="3" id="KW-1185">Reference proteome</keyword>
<name>A0A166BX67_METOA</name>
<dbReference type="PANTHER" id="PTHR40072">
    <property type="entry name" value="MOLYBDOPTERIN-GUANINE DINUCLEOTIDE BIOSYNTHESIS ADAPTER PROTEIN-RELATED"/>
    <property type="match status" value="1"/>
</dbReference>
<gene>
    <name evidence="2" type="primary">mobB</name>
    <name evidence="2" type="ORF">MBORA_02350</name>
</gene>
<dbReference type="GO" id="GO:0006777">
    <property type="term" value="P:Mo-molybdopterin cofactor biosynthetic process"/>
    <property type="evidence" value="ECO:0007669"/>
    <property type="project" value="InterPro"/>
</dbReference>
<dbReference type="InterPro" id="IPR027417">
    <property type="entry name" value="P-loop_NTPase"/>
</dbReference>
<evidence type="ECO:0000313" key="3">
    <source>
        <dbReference type="Proteomes" id="UP000077428"/>
    </source>
</evidence>
<dbReference type="InterPro" id="IPR004435">
    <property type="entry name" value="MobB_dom"/>
</dbReference>
<dbReference type="AlphaFoldDB" id="A0A166BX67"/>
<dbReference type="STRING" id="66851.MBORA_02350"/>
<protein>
    <submittedName>
        <fullName evidence="2">Molybdopterin-guanine dinucleotide biosynthesis adapter protein</fullName>
    </submittedName>
</protein>
<dbReference type="OrthoDB" id="9014at2157"/>
<dbReference type="InterPro" id="IPR052539">
    <property type="entry name" value="MGD_biosynthesis_adapter"/>
</dbReference>
<dbReference type="SUPFAM" id="SSF52540">
    <property type="entry name" value="P-loop containing nucleoside triphosphate hydrolases"/>
    <property type="match status" value="2"/>
</dbReference>
<feature type="domain" description="Molybdopterin-guanine dinucleotide biosynthesis protein B (MobB)" evidence="1">
    <location>
        <begin position="3"/>
        <end position="110"/>
    </location>
</feature>
<dbReference type="EMBL" id="LWMU01000042">
    <property type="protein sequence ID" value="KZX13906.1"/>
    <property type="molecule type" value="Genomic_DNA"/>
</dbReference>